<evidence type="ECO:0000313" key="2">
    <source>
        <dbReference type="Proteomes" id="UP000789702"/>
    </source>
</evidence>
<gene>
    <name evidence="1" type="ORF">DHETER_LOCUS5899</name>
</gene>
<feature type="non-terminal residue" evidence="1">
    <location>
        <position position="1"/>
    </location>
</feature>
<accession>A0ACA9M5C0</accession>
<dbReference type="Proteomes" id="UP000789702">
    <property type="component" value="Unassembled WGS sequence"/>
</dbReference>
<dbReference type="EMBL" id="CAJVPU010006963">
    <property type="protein sequence ID" value="CAG8567095.1"/>
    <property type="molecule type" value="Genomic_DNA"/>
</dbReference>
<protein>
    <submittedName>
        <fullName evidence="1">11036_t:CDS:1</fullName>
    </submittedName>
</protein>
<name>A0ACA9M5C0_9GLOM</name>
<sequence>DTLSRRLFSIYKTAETVSVVEKPLINCVFFMWDIVNLIYRLKEMQETRAMLTKKKPKVLLPNVNPA</sequence>
<organism evidence="1 2">
    <name type="scientific">Dentiscutata heterogama</name>
    <dbReference type="NCBI Taxonomy" id="1316150"/>
    <lineage>
        <taxon>Eukaryota</taxon>
        <taxon>Fungi</taxon>
        <taxon>Fungi incertae sedis</taxon>
        <taxon>Mucoromycota</taxon>
        <taxon>Glomeromycotina</taxon>
        <taxon>Glomeromycetes</taxon>
        <taxon>Diversisporales</taxon>
        <taxon>Gigasporaceae</taxon>
        <taxon>Dentiscutata</taxon>
    </lineage>
</organism>
<comment type="caution">
    <text evidence="1">The sequence shown here is derived from an EMBL/GenBank/DDBJ whole genome shotgun (WGS) entry which is preliminary data.</text>
</comment>
<evidence type="ECO:0000313" key="1">
    <source>
        <dbReference type="EMBL" id="CAG8567095.1"/>
    </source>
</evidence>
<reference evidence="1" key="1">
    <citation type="submission" date="2021-06" db="EMBL/GenBank/DDBJ databases">
        <authorList>
            <person name="Kallberg Y."/>
            <person name="Tangrot J."/>
            <person name="Rosling A."/>
        </authorList>
    </citation>
    <scope>NUCLEOTIDE SEQUENCE</scope>
    <source>
        <strain evidence="1">IL203A</strain>
    </source>
</reference>
<proteinExistence type="predicted"/>
<keyword evidence="2" id="KW-1185">Reference proteome</keyword>